<name>A0A0R3SBS6_HYMDI</name>
<dbReference type="InterPro" id="IPR036322">
    <property type="entry name" value="WD40_repeat_dom_sf"/>
</dbReference>
<gene>
    <name evidence="14" type="ORF">HDID_LOCUS1962</name>
</gene>
<dbReference type="InterPro" id="IPR015943">
    <property type="entry name" value="WD40/YVTN_repeat-like_dom_sf"/>
</dbReference>
<dbReference type="Gene3D" id="2.130.10.10">
    <property type="entry name" value="YVTN repeat-like/Quinoprotein amine dehydrogenase"/>
    <property type="match status" value="1"/>
</dbReference>
<dbReference type="InterPro" id="IPR024977">
    <property type="entry name" value="Apc4-like_WD40_dom"/>
</dbReference>
<evidence type="ECO:0000313" key="15">
    <source>
        <dbReference type="Proteomes" id="UP000274504"/>
    </source>
</evidence>
<evidence type="ECO:0000256" key="6">
    <source>
        <dbReference type="ARBA" id="ARBA00022917"/>
    </source>
</evidence>
<dbReference type="Pfam" id="PF12894">
    <property type="entry name" value="ANAPC4_WD40"/>
    <property type="match status" value="1"/>
</dbReference>
<proteinExistence type="inferred from homology"/>
<dbReference type="Pfam" id="PF00579">
    <property type="entry name" value="tRNA-synt_1b"/>
    <property type="match status" value="1"/>
</dbReference>
<protein>
    <recommendedName>
        <fullName evidence="2">tryptophan--tRNA ligase</fullName>
        <ecNumber evidence="2">6.1.1.2</ecNumber>
    </recommendedName>
    <alternativeName>
        <fullName evidence="8">Tryptophanyl-tRNA synthetase</fullName>
    </alternativeName>
</protein>
<dbReference type="GO" id="GO:0005524">
    <property type="term" value="F:ATP binding"/>
    <property type="evidence" value="ECO:0007669"/>
    <property type="project" value="UniProtKB-KW"/>
</dbReference>
<dbReference type="SUPFAM" id="SSF52374">
    <property type="entry name" value="Nucleotidylyl transferase"/>
    <property type="match status" value="1"/>
</dbReference>
<feature type="domain" description="Mitochondrial outer membrane transport complex Sam37/metaxin N-terminal" evidence="11">
    <location>
        <begin position="23"/>
        <end position="144"/>
    </location>
</feature>
<dbReference type="InterPro" id="IPR019564">
    <property type="entry name" value="Sam37/metaxin_N"/>
</dbReference>
<evidence type="ECO:0000256" key="1">
    <source>
        <dbReference type="ARBA" id="ARBA00005594"/>
    </source>
</evidence>
<keyword evidence="10" id="KW-0472">Membrane</keyword>
<comment type="similarity">
    <text evidence="1">Belongs to the class-I aminoacyl-tRNA synthetase family.</text>
</comment>
<feature type="compositionally biased region" description="Polar residues" evidence="9">
    <location>
        <begin position="1014"/>
        <end position="1034"/>
    </location>
</feature>
<keyword evidence="3" id="KW-0436">Ligase</keyword>
<keyword evidence="4" id="KW-0547">Nucleotide-binding</keyword>
<dbReference type="GO" id="GO:0001401">
    <property type="term" value="C:SAM complex"/>
    <property type="evidence" value="ECO:0007669"/>
    <property type="project" value="InterPro"/>
</dbReference>
<organism evidence="16">
    <name type="scientific">Hymenolepis diminuta</name>
    <name type="common">Rat tapeworm</name>
    <dbReference type="NCBI Taxonomy" id="6216"/>
    <lineage>
        <taxon>Eukaryota</taxon>
        <taxon>Metazoa</taxon>
        <taxon>Spiralia</taxon>
        <taxon>Lophotrochozoa</taxon>
        <taxon>Platyhelminthes</taxon>
        <taxon>Cestoda</taxon>
        <taxon>Eucestoda</taxon>
        <taxon>Cyclophyllidea</taxon>
        <taxon>Hymenolepididae</taxon>
        <taxon>Hymenolepis</taxon>
    </lineage>
</organism>
<evidence type="ECO:0000259" key="12">
    <source>
        <dbReference type="Pfam" id="PF12894"/>
    </source>
</evidence>
<dbReference type="Gene3D" id="1.10.240.10">
    <property type="entry name" value="Tyrosyl-Transfer RNA Synthetase"/>
    <property type="match status" value="1"/>
</dbReference>
<evidence type="ECO:0000256" key="10">
    <source>
        <dbReference type="SAM" id="Phobius"/>
    </source>
</evidence>
<evidence type="ECO:0000256" key="7">
    <source>
        <dbReference type="ARBA" id="ARBA00023146"/>
    </source>
</evidence>
<dbReference type="Pfam" id="PF12896">
    <property type="entry name" value="ANAPC4"/>
    <property type="match status" value="1"/>
</dbReference>
<dbReference type="GO" id="GO:0004830">
    <property type="term" value="F:tryptophan-tRNA ligase activity"/>
    <property type="evidence" value="ECO:0007669"/>
    <property type="project" value="UniProtKB-EC"/>
</dbReference>
<evidence type="ECO:0000256" key="4">
    <source>
        <dbReference type="ARBA" id="ARBA00022741"/>
    </source>
</evidence>
<dbReference type="WBParaSite" id="HDID_0000196101-mRNA-1">
    <property type="protein sequence ID" value="HDID_0000196101-mRNA-1"/>
    <property type="gene ID" value="HDID_0000196101"/>
</dbReference>
<accession>A0A0R3SBS6</accession>
<dbReference type="InterPro" id="IPR014729">
    <property type="entry name" value="Rossmann-like_a/b/a_fold"/>
</dbReference>
<evidence type="ECO:0000256" key="9">
    <source>
        <dbReference type="SAM" id="MobiDB-lite"/>
    </source>
</evidence>
<dbReference type="Pfam" id="PF10568">
    <property type="entry name" value="Tom37"/>
    <property type="match status" value="1"/>
</dbReference>
<dbReference type="OrthoDB" id="2110451at2759"/>
<dbReference type="InterPro" id="IPR001412">
    <property type="entry name" value="aa-tRNA-synth_I_CS"/>
</dbReference>
<evidence type="ECO:0000256" key="2">
    <source>
        <dbReference type="ARBA" id="ARBA00013161"/>
    </source>
</evidence>
<dbReference type="SUPFAM" id="SSF50978">
    <property type="entry name" value="WD40 repeat-like"/>
    <property type="match status" value="1"/>
</dbReference>
<feature type="region of interest" description="Disordered" evidence="9">
    <location>
        <begin position="1011"/>
        <end position="1034"/>
    </location>
</feature>
<dbReference type="EMBL" id="UYSG01000424">
    <property type="protein sequence ID" value="VDL19423.1"/>
    <property type="molecule type" value="Genomic_DNA"/>
</dbReference>
<keyword evidence="5" id="KW-0067">ATP-binding</keyword>
<dbReference type="EC" id="6.1.1.2" evidence="2"/>
<evidence type="ECO:0000256" key="8">
    <source>
        <dbReference type="ARBA" id="ARBA00030268"/>
    </source>
</evidence>
<evidence type="ECO:0000256" key="5">
    <source>
        <dbReference type="ARBA" id="ARBA00022840"/>
    </source>
</evidence>
<keyword evidence="7" id="KW-0030">Aminoacyl-tRNA synthetase</keyword>
<dbReference type="Proteomes" id="UP000274504">
    <property type="component" value="Unassembled WGS sequence"/>
</dbReference>
<dbReference type="Gene3D" id="3.40.50.620">
    <property type="entry name" value="HUPs"/>
    <property type="match status" value="1"/>
</dbReference>
<dbReference type="STRING" id="6216.A0A0R3SBS6"/>
<dbReference type="InterPro" id="IPR024790">
    <property type="entry name" value="APC4_long_dom"/>
</dbReference>
<feature type="transmembrane region" description="Helical" evidence="10">
    <location>
        <begin position="1542"/>
        <end position="1562"/>
    </location>
</feature>
<dbReference type="PANTHER" id="PTHR43766">
    <property type="entry name" value="TRYPTOPHAN--TRNA LIGASE, MITOCHONDRIAL"/>
    <property type="match status" value="1"/>
</dbReference>
<evidence type="ECO:0000256" key="3">
    <source>
        <dbReference type="ARBA" id="ARBA00022598"/>
    </source>
</evidence>
<sequence>MSSVEIVSTPEDFSLPNDQATLLACLKYLKLKMYDYNVRYSRNAFFASPDGLLPVSNINGNLVSGYMSMVFNLKSFRNDPEIETDAAVLERKNIHHIFFFWVADVLRNLTLYLTWIESSGERCTRNHFASIYPWPLSIYYFNRQQKLIVKYLKSSTGWAAEDTGEVLNRFDAACKNISSMLTEGHYMFNRTKAGKVDCLVAAYFRTFSAFPKYFSCLAPIISKYPYITNLAAIMAMTQEYSTMIYKEKPISRTRVSVAAWSPTMDIIALGSPTGIVSLHKYKMGVNWEVTSQDSGGVTHIAWRPDGDVLAVAYESGRVQQLNHSDGSIVYAMEFGYKAIEHLSWVSCEHEVAKKEAFFPSFSSLSVFSDEIFSNRNEVNQLSQPWIHVDSKPSILAIQFADHTIRLFGCGFYEVLAFRLDSFHKIYECSMAHDFSSFSFFSLNQRGSLQLNRGPSPALAEHCLPLQRVSYHVANLLHCKNILNWCLKQLQGFWESTLVELDSKLTTYSRMRLENSPEWSLRNELMEVILFGHVSIELKEYFKRHWPPTAIRRTGIAMFKAYDGMQAVAFQQLQFILVRLICEASELLGCIRDHQNLECFGLKEEAVVELVQAVGTALQKTHELHTIVKYCSQYLRPFFHWLYEVADSSIKDMLRRVDVNISQAELSLVITFITERFTPCFINGQLKSYQIELVEQYIRRGGITKPLDLVMGFKASEEHFKRTKLKNLIPLHGSLDKRFFPDGIFFTSTCSLADLIEIQLAECINKVATFGEVVSPVGLFQEPEPPIPLINHVSDISKYHLCSTSHQITSTPTNKSIQALGIQICAGTVDRFAFVRPRKDLGNRDTIFVYSVDPSRTYNIVDMKFFGMSTLAVVLTREDDVSSNMTLQWIVFIPLDESIAAASALPPISLLPASTTLSDYLAGSSVPLSKLVTQQLQVHTLPYKPYWFTLNEKHVRFFLSGFHNETQRNFECSVDDRLFPQSSLIYSTFPMSCDITRVFACTVRALATGPISHKPSATSSDQTEEAQSTAKSTTSNSFASRAQSLFTELVTVRKHLNHAGELSYDLATNDLTRQRMYHEVAKEINGTLDKCDELLKQLQRRCRGVKQGEEKGQGTEHRKAVCRSLEEFLKTLQRIRDDQVSTYCRRVELASRLGDTPISPSTFQQEISSVSDGVRKRVSGSDTSWLFGNLSSHSVDALSPDSLSETEFKQLEMENAEIYLRFISERNEVQRLGSQITEISRLQSMVTESLVEQAEARFDTHLSCLRHAKLLQVTVQYSTRTASKTVVTGIQPTGFPHLGNYYGMIKPCVKLQDDQNTENFFLLIADLHALTKHARDDDLTRSTLQLAGALMACGIDPVVSSDGKHCKGKTILFPQSNIVGHCELSWILSTKCTVNRLAHLPQWREKSEAAGESGGSVGLFTYPLLQSADVLLYSADAVPVGIDQVTHLELTRDIARTLLTQWPSLNSFLKVPDIQLTEIPKIHNLREPTMKMSKSIGPESGTIWLMDTPDEIRLKVSRAQTDSKRELSYDPLSRPGVANLMQIYAASNASSTMYIYIYIYYIYIYSTYYLRVNAVFCSGNSDC</sequence>
<dbReference type="InterPro" id="IPR050203">
    <property type="entry name" value="Trp-tRNA_synthetase"/>
</dbReference>
<dbReference type="PANTHER" id="PTHR43766:SF1">
    <property type="entry name" value="TRYPTOPHAN--TRNA LIGASE, MITOCHONDRIAL"/>
    <property type="match status" value="1"/>
</dbReference>
<evidence type="ECO:0000259" key="13">
    <source>
        <dbReference type="Pfam" id="PF12896"/>
    </source>
</evidence>
<dbReference type="PROSITE" id="PS00178">
    <property type="entry name" value="AA_TRNA_LIGASE_I"/>
    <property type="match status" value="1"/>
</dbReference>
<reference evidence="14 15" key="2">
    <citation type="submission" date="2018-11" db="EMBL/GenBank/DDBJ databases">
        <authorList>
            <consortium name="Pathogen Informatics"/>
        </authorList>
    </citation>
    <scope>NUCLEOTIDE SEQUENCE [LARGE SCALE GENOMIC DNA]</scope>
</reference>
<reference evidence="16" key="1">
    <citation type="submission" date="2016-04" db="UniProtKB">
        <authorList>
            <consortium name="WormBaseParasite"/>
        </authorList>
    </citation>
    <scope>IDENTIFICATION</scope>
</reference>
<dbReference type="GO" id="GO:0005759">
    <property type="term" value="C:mitochondrial matrix"/>
    <property type="evidence" value="ECO:0007669"/>
    <property type="project" value="TreeGrafter"/>
</dbReference>
<feature type="domain" description="Anaphase-promoting complex subunit 4-like WD40" evidence="12">
    <location>
        <begin position="259"/>
        <end position="345"/>
    </location>
</feature>
<dbReference type="InterPro" id="IPR002306">
    <property type="entry name" value="Trp-tRNA-ligase"/>
</dbReference>
<dbReference type="PRINTS" id="PR01039">
    <property type="entry name" value="TRNASYNTHTRP"/>
</dbReference>
<dbReference type="InterPro" id="IPR002305">
    <property type="entry name" value="aa-tRNA-synth_Ic"/>
</dbReference>
<keyword evidence="10" id="KW-1133">Transmembrane helix</keyword>
<keyword evidence="6" id="KW-0648">Protein biosynthesis</keyword>
<evidence type="ECO:0000313" key="16">
    <source>
        <dbReference type="WBParaSite" id="HDID_0000196101-mRNA-1"/>
    </source>
</evidence>
<feature type="domain" description="Anaphase-promoting complex subunit 4 long" evidence="13">
    <location>
        <begin position="460"/>
        <end position="646"/>
    </location>
</feature>
<dbReference type="GO" id="GO:0070183">
    <property type="term" value="P:mitochondrial tryptophanyl-tRNA aminoacylation"/>
    <property type="evidence" value="ECO:0007669"/>
    <property type="project" value="TreeGrafter"/>
</dbReference>
<evidence type="ECO:0000259" key="11">
    <source>
        <dbReference type="Pfam" id="PF10568"/>
    </source>
</evidence>
<evidence type="ECO:0000313" key="14">
    <source>
        <dbReference type="EMBL" id="VDL19423.1"/>
    </source>
</evidence>
<keyword evidence="10" id="KW-0812">Transmembrane</keyword>
<dbReference type="NCBIfam" id="TIGR00233">
    <property type="entry name" value="trpS"/>
    <property type="match status" value="1"/>
</dbReference>